<name>A0A8E2AT45_9APHY</name>
<dbReference type="EMBL" id="KV722417">
    <property type="protein sequence ID" value="OCH89888.1"/>
    <property type="molecule type" value="Genomic_DNA"/>
</dbReference>
<dbReference type="CDD" id="cd10170">
    <property type="entry name" value="ASKHA_NBD_HSP70"/>
    <property type="match status" value="1"/>
</dbReference>
<dbReference type="InterPro" id="IPR043129">
    <property type="entry name" value="ATPase_NBD"/>
</dbReference>
<evidence type="ECO:0000313" key="2">
    <source>
        <dbReference type="Proteomes" id="UP000250043"/>
    </source>
</evidence>
<dbReference type="OrthoDB" id="2963168at2759"/>
<dbReference type="Gene3D" id="3.30.420.40">
    <property type="match status" value="2"/>
</dbReference>
<accession>A0A8E2AT45</accession>
<reference evidence="1 2" key="1">
    <citation type="submission" date="2016-07" db="EMBL/GenBank/DDBJ databases">
        <title>Draft genome of the white-rot fungus Obba rivulosa 3A-2.</title>
        <authorList>
            <consortium name="DOE Joint Genome Institute"/>
            <person name="Miettinen O."/>
            <person name="Riley R."/>
            <person name="Acob R."/>
            <person name="Barry K."/>
            <person name="Cullen D."/>
            <person name="De Vries R."/>
            <person name="Hainaut M."/>
            <person name="Hatakka A."/>
            <person name="Henrissat B."/>
            <person name="Hilden K."/>
            <person name="Kuo R."/>
            <person name="Labutti K."/>
            <person name="Lipzen A."/>
            <person name="Makela M.R."/>
            <person name="Sandor L."/>
            <person name="Spatafora J.W."/>
            <person name="Grigoriev I.V."/>
            <person name="Hibbett D.S."/>
        </authorList>
    </citation>
    <scope>NUCLEOTIDE SEQUENCE [LARGE SCALE GENOMIC DNA]</scope>
    <source>
        <strain evidence="1 2">3A-2</strain>
    </source>
</reference>
<dbReference type="Proteomes" id="UP000250043">
    <property type="component" value="Unassembled WGS sequence"/>
</dbReference>
<evidence type="ECO:0000313" key="1">
    <source>
        <dbReference type="EMBL" id="OCH89888.1"/>
    </source>
</evidence>
<sequence>MTARSPFRGSVRKLVIAMDVGTTFSGVGYCILDPGEVPHVTGVRRFPGQEGRAGDSKIPSILYYGEDGTVKAIGAEATLPSVMQTAEDEGWQKVEWFKLRLRPAAMAAQNSDLQFTQMATLPPNKTVIDIFADFYTYLYECTKRYIIETHASGNILWSSLETQSIFILSHPNGWEGAQQAQMRQAAIRAGLVPDSSEGHDRVQFVTEGEASVNFCVGNGLASDVMKDKESIMVVDAGGGTIDISTYSVKMGERLSMEEIAAPECMFEGSAIISFRAREWLQEKLKGSRFCNEQDVMEMFRDFDRSAKLIFRDQQDSSYLKFGSMRDRDPAHGIRNGQITLSGDVVASFFEPSISAIRDAIYRQTTSITRRVSRIFLVGGFAASPWLYMRLKEYGETLNLEVSRPDTHTNKAVAEGAVAFYIDHLVSARVARFTCGVKCNVRFNAEDPEHISRAGKAYVGYDGDKRVPASFDVILKKGTRVSEEQEFSSSFFRTSLELFREVTVNIRCYRGPAETPRWMDTEPYRFETLCIVRADVSDIRMSPRSGPNGSYYRFSYDVVLLFGLTELKAQLRWMDEGKEKRCPATIVFDDDDGLGTLSAP</sequence>
<proteinExistence type="predicted"/>
<organism evidence="1 2">
    <name type="scientific">Obba rivulosa</name>
    <dbReference type="NCBI Taxonomy" id="1052685"/>
    <lineage>
        <taxon>Eukaryota</taxon>
        <taxon>Fungi</taxon>
        <taxon>Dikarya</taxon>
        <taxon>Basidiomycota</taxon>
        <taxon>Agaricomycotina</taxon>
        <taxon>Agaricomycetes</taxon>
        <taxon>Polyporales</taxon>
        <taxon>Gelatoporiaceae</taxon>
        <taxon>Obba</taxon>
    </lineage>
</organism>
<dbReference type="PANTHER" id="PTHR14187">
    <property type="entry name" value="ALPHA KINASE/ELONGATION FACTOR 2 KINASE"/>
    <property type="match status" value="1"/>
</dbReference>
<dbReference type="PANTHER" id="PTHR14187:SF5">
    <property type="entry name" value="HEAT SHOCK 70 KDA PROTEIN 12A"/>
    <property type="match status" value="1"/>
</dbReference>
<dbReference type="Gene3D" id="3.90.640.10">
    <property type="entry name" value="Actin, Chain A, domain 4"/>
    <property type="match status" value="1"/>
</dbReference>
<dbReference type="AlphaFoldDB" id="A0A8E2AT45"/>
<dbReference type="SUPFAM" id="SSF53067">
    <property type="entry name" value="Actin-like ATPase domain"/>
    <property type="match status" value="2"/>
</dbReference>
<gene>
    <name evidence="1" type="ORF">OBBRIDRAFT_835494</name>
</gene>
<protein>
    <submittedName>
        <fullName evidence="1">Uncharacterized protein</fullName>
    </submittedName>
</protein>
<keyword evidence="2" id="KW-1185">Reference proteome</keyword>